<reference evidence="2 3" key="1">
    <citation type="submission" date="2024-05" db="EMBL/GenBank/DDBJ databases">
        <title>Haplotype-resolved chromosome-level genome assembly of Huyou (Citrus changshanensis).</title>
        <authorList>
            <person name="Miao C."/>
            <person name="Chen W."/>
            <person name="Wu Y."/>
            <person name="Wang L."/>
            <person name="Zhao S."/>
            <person name="Grierson D."/>
            <person name="Xu C."/>
            <person name="Chen K."/>
        </authorList>
    </citation>
    <scope>NUCLEOTIDE SEQUENCE [LARGE SCALE GENOMIC DNA]</scope>
    <source>
        <strain evidence="2">01-14</strain>
        <tissue evidence="2">Leaf</tissue>
    </source>
</reference>
<sequence length="212" mass="22998">MTDSTPAEGPLFTFVLEYMGSGMMIQTVRPTTYTVERLCNIAALVLQKESPKIHRFHPKAVLPWGGHVVEVNGDESLKNIIRQCITNGEYNVRLVVMFDGEESQVATVDTPTRILGARDQVPSVCVGREHKLEEGIATKGQQPTGKRRDGGGSNGDGHGKRTCKVVRTSPPVGPSNSQERHLCDPAEDEDFAANEDNDSGSSADSGYTVVIM</sequence>
<organism evidence="2 3">
    <name type="scientific">Citrus x changshan-huyou</name>
    <dbReference type="NCBI Taxonomy" id="2935761"/>
    <lineage>
        <taxon>Eukaryota</taxon>
        <taxon>Viridiplantae</taxon>
        <taxon>Streptophyta</taxon>
        <taxon>Embryophyta</taxon>
        <taxon>Tracheophyta</taxon>
        <taxon>Spermatophyta</taxon>
        <taxon>Magnoliopsida</taxon>
        <taxon>eudicotyledons</taxon>
        <taxon>Gunneridae</taxon>
        <taxon>Pentapetalae</taxon>
        <taxon>rosids</taxon>
        <taxon>malvids</taxon>
        <taxon>Sapindales</taxon>
        <taxon>Rutaceae</taxon>
        <taxon>Aurantioideae</taxon>
        <taxon>Citrus</taxon>
    </lineage>
</organism>
<evidence type="ECO:0000256" key="1">
    <source>
        <dbReference type="SAM" id="MobiDB-lite"/>
    </source>
</evidence>
<protein>
    <submittedName>
        <fullName evidence="2">Uncharacterized protein</fullName>
    </submittedName>
</protein>
<name>A0AAP0Q930_9ROSI</name>
<feature type="region of interest" description="Disordered" evidence="1">
    <location>
        <begin position="128"/>
        <end position="212"/>
    </location>
</feature>
<feature type="compositionally biased region" description="Acidic residues" evidence="1">
    <location>
        <begin position="185"/>
        <end position="198"/>
    </location>
</feature>
<accession>A0AAP0Q930</accession>
<proteinExistence type="predicted"/>
<keyword evidence="3" id="KW-1185">Reference proteome</keyword>
<dbReference type="AlphaFoldDB" id="A0AAP0Q930"/>
<comment type="caution">
    <text evidence="2">The sequence shown here is derived from an EMBL/GenBank/DDBJ whole genome shotgun (WGS) entry which is preliminary data.</text>
</comment>
<evidence type="ECO:0000313" key="3">
    <source>
        <dbReference type="Proteomes" id="UP001428341"/>
    </source>
</evidence>
<evidence type="ECO:0000313" key="2">
    <source>
        <dbReference type="EMBL" id="KAK9175293.1"/>
    </source>
</evidence>
<gene>
    <name evidence="2" type="ORF">WN944_027299</name>
</gene>
<dbReference type="Proteomes" id="UP001428341">
    <property type="component" value="Unassembled WGS sequence"/>
</dbReference>
<dbReference type="EMBL" id="JBCGBO010000025">
    <property type="protein sequence ID" value="KAK9175293.1"/>
    <property type="molecule type" value="Genomic_DNA"/>
</dbReference>